<comment type="caution">
    <text evidence="6">The sequence shown here is derived from an EMBL/GenBank/DDBJ whole genome shotgun (WGS) entry which is preliminary data.</text>
</comment>
<feature type="domain" description="Peptidase S54 rhomboid" evidence="5">
    <location>
        <begin position="88"/>
        <end position="216"/>
    </location>
</feature>
<organism evidence="6 7">
    <name type="scientific">Durusdinium trenchii</name>
    <dbReference type="NCBI Taxonomy" id="1381693"/>
    <lineage>
        <taxon>Eukaryota</taxon>
        <taxon>Sar</taxon>
        <taxon>Alveolata</taxon>
        <taxon>Dinophyceae</taxon>
        <taxon>Suessiales</taxon>
        <taxon>Symbiodiniaceae</taxon>
        <taxon>Durusdinium</taxon>
    </lineage>
</organism>
<dbReference type="EMBL" id="CAXAMM010023258">
    <property type="protein sequence ID" value="CAK9053329.1"/>
    <property type="molecule type" value="Genomic_DNA"/>
</dbReference>
<comment type="subcellular location">
    <subcellularLocation>
        <location evidence="1">Membrane</location>
        <topology evidence="1">Multi-pass membrane protein</topology>
    </subcellularLocation>
</comment>
<keyword evidence="2" id="KW-0812">Transmembrane</keyword>
<evidence type="ECO:0000313" key="6">
    <source>
        <dbReference type="EMBL" id="CAK9053329.1"/>
    </source>
</evidence>
<evidence type="ECO:0000256" key="4">
    <source>
        <dbReference type="ARBA" id="ARBA00023136"/>
    </source>
</evidence>
<name>A0ABP0MRG6_9DINO</name>
<feature type="non-terminal residue" evidence="6">
    <location>
        <position position="1"/>
    </location>
</feature>
<keyword evidence="7" id="KW-1185">Reference proteome</keyword>
<dbReference type="Pfam" id="PF01694">
    <property type="entry name" value="Rhomboid"/>
    <property type="match status" value="1"/>
</dbReference>
<dbReference type="SUPFAM" id="SSF144091">
    <property type="entry name" value="Rhomboid-like"/>
    <property type="match status" value="1"/>
</dbReference>
<accession>A0ABP0MRG6</accession>
<dbReference type="Gene3D" id="1.20.1540.10">
    <property type="entry name" value="Rhomboid-like"/>
    <property type="match status" value="1"/>
</dbReference>
<dbReference type="InterPro" id="IPR022764">
    <property type="entry name" value="Peptidase_S54_rhomboid_dom"/>
</dbReference>
<dbReference type="Proteomes" id="UP001642464">
    <property type="component" value="Unassembled WGS sequence"/>
</dbReference>
<keyword evidence="4" id="KW-0472">Membrane</keyword>
<sequence length="264" mass="29442">NKNCQSVCHVESRHAFLRAQHLRVPSMQLQHELDYLVCISPLLAALTAIPTMEEAVSGHLLWPRLMTCQKLLSKYRQLVLTQPSLEHGEWWRLITHLFVHRDPDHLFNNVCGILCSGFSVFNHLGGFAVYAMFLLGGVSAGLNSWGRAFQTENQLQASIPSVPSAVPESAQRMWNTFRVSAAKWTAPMVSSRAEAYGSSGGVCGLMGLSLGLSLHRFYRLLLGESASSGSWSRQHGWRLSRPSRPFELLVTVVNVFQSGHFLIQ</sequence>
<evidence type="ECO:0000256" key="2">
    <source>
        <dbReference type="ARBA" id="ARBA00022692"/>
    </source>
</evidence>
<keyword evidence="3" id="KW-1133">Transmembrane helix</keyword>
<proteinExistence type="predicted"/>
<evidence type="ECO:0000256" key="3">
    <source>
        <dbReference type="ARBA" id="ARBA00022989"/>
    </source>
</evidence>
<reference evidence="6 7" key="1">
    <citation type="submission" date="2024-02" db="EMBL/GenBank/DDBJ databases">
        <authorList>
            <person name="Chen Y."/>
            <person name="Shah S."/>
            <person name="Dougan E. K."/>
            <person name="Thang M."/>
            <person name="Chan C."/>
        </authorList>
    </citation>
    <scope>NUCLEOTIDE SEQUENCE [LARGE SCALE GENOMIC DNA]</scope>
</reference>
<evidence type="ECO:0000259" key="5">
    <source>
        <dbReference type="Pfam" id="PF01694"/>
    </source>
</evidence>
<protein>
    <submittedName>
        <fullName evidence="6">Rhomboid domain-containing protein</fullName>
    </submittedName>
</protein>
<evidence type="ECO:0000313" key="7">
    <source>
        <dbReference type="Proteomes" id="UP001642464"/>
    </source>
</evidence>
<evidence type="ECO:0000256" key="1">
    <source>
        <dbReference type="ARBA" id="ARBA00004141"/>
    </source>
</evidence>
<feature type="non-terminal residue" evidence="6">
    <location>
        <position position="264"/>
    </location>
</feature>
<dbReference type="InterPro" id="IPR035952">
    <property type="entry name" value="Rhomboid-like_sf"/>
</dbReference>
<gene>
    <name evidence="6" type="ORF">SCF082_LOCUS29063</name>
</gene>